<dbReference type="EMBL" id="KE503206">
    <property type="protein sequence ID" value="EPX73603.1"/>
    <property type="molecule type" value="Genomic_DNA"/>
</dbReference>
<dbReference type="GO" id="GO:0097641">
    <property type="term" value="F:alpha-ketoglutarate-dependent xanthine dioxygenase activity"/>
    <property type="evidence" value="ECO:0007669"/>
    <property type="project" value="EnsemblFungi"/>
</dbReference>
<feature type="region of interest" description="Disordered" evidence="7">
    <location>
        <begin position="103"/>
        <end position="122"/>
    </location>
</feature>
<name>S9Q1N9_SCHOY</name>
<comment type="similarity">
    <text evidence="2">Belongs to the TfdA dioxygenase family.</text>
</comment>
<dbReference type="InterPro" id="IPR051178">
    <property type="entry name" value="TfdA_dioxygenase"/>
</dbReference>
<feature type="domain" description="TauD/TfdA-like" evidence="8">
    <location>
        <begin position="47"/>
        <end position="397"/>
    </location>
</feature>
<dbReference type="PANTHER" id="PTHR43779">
    <property type="entry name" value="DIOXYGENASE RV0097-RELATED"/>
    <property type="match status" value="1"/>
</dbReference>
<comment type="cofactor">
    <cofactor evidence="1">
        <name>Fe(2+)</name>
        <dbReference type="ChEBI" id="CHEBI:29033"/>
    </cofactor>
</comment>
<evidence type="ECO:0000259" key="8">
    <source>
        <dbReference type="Pfam" id="PF02668"/>
    </source>
</evidence>
<dbReference type="Gene3D" id="3.60.130.10">
    <property type="entry name" value="Clavaminate synthase-like"/>
    <property type="match status" value="1"/>
</dbReference>
<dbReference type="InterPro" id="IPR003819">
    <property type="entry name" value="TauD/TfdA-like"/>
</dbReference>
<dbReference type="InterPro" id="IPR042098">
    <property type="entry name" value="TauD-like_sf"/>
</dbReference>
<accession>S9Q1N9</accession>
<evidence type="ECO:0000256" key="1">
    <source>
        <dbReference type="ARBA" id="ARBA00001954"/>
    </source>
</evidence>
<dbReference type="OrthoDB" id="93019at2759"/>
<evidence type="ECO:0000256" key="5">
    <source>
        <dbReference type="ARBA" id="ARBA00023002"/>
    </source>
</evidence>
<dbReference type="Pfam" id="PF02668">
    <property type="entry name" value="TauD"/>
    <property type="match status" value="1"/>
</dbReference>
<evidence type="ECO:0000256" key="7">
    <source>
        <dbReference type="SAM" id="MobiDB-lite"/>
    </source>
</evidence>
<dbReference type="GeneID" id="25031796"/>
<evidence type="ECO:0000313" key="10">
    <source>
        <dbReference type="Proteomes" id="UP000016088"/>
    </source>
</evidence>
<keyword evidence="6" id="KW-0408">Iron</keyword>
<dbReference type="VEuPathDB" id="FungiDB:SOCG_02822"/>
<keyword evidence="10" id="KW-1185">Reference proteome</keyword>
<evidence type="ECO:0000256" key="6">
    <source>
        <dbReference type="ARBA" id="ARBA00023004"/>
    </source>
</evidence>
<reference evidence="9 10" key="1">
    <citation type="journal article" date="2011" name="Science">
        <title>Comparative functional genomics of the fission yeasts.</title>
        <authorList>
            <person name="Rhind N."/>
            <person name="Chen Z."/>
            <person name="Yassour M."/>
            <person name="Thompson D.A."/>
            <person name="Haas B.J."/>
            <person name="Habib N."/>
            <person name="Wapinski I."/>
            <person name="Roy S."/>
            <person name="Lin M.F."/>
            <person name="Heiman D.I."/>
            <person name="Young S.K."/>
            <person name="Furuya K."/>
            <person name="Guo Y."/>
            <person name="Pidoux A."/>
            <person name="Chen H.M."/>
            <person name="Robbertse B."/>
            <person name="Goldberg J.M."/>
            <person name="Aoki K."/>
            <person name="Bayne E.H."/>
            <person name="Berlin A.M."/>
            <person name="Desjardins C.A."/>
            <person name="Dobbs E."/>
            <person name="Dukaj L."/>
            <person name="Fan L."/>
            <person name="FitzGerald M.G."/>
            <person name="French C."/>
            <person name="Gujja S."/>
            <person name="Hansen K."/>
            <person name="Keifenheim D."/>
            <person name="Levin J.Z."/>
            <person name="Mosher R.A."/>
            <person name="Mueller C.A."/>
            <person name="Pfiffner J."/>
            <person name="Priest M."/>
            <person name="Russ C."/>
            <person name="Smialowska A."/>
            <person name="Swoboda P."/>
            <person name="Sykes S.M."/>
            <person name="Vaughn M."/>
            <person name="Vengrova S."/>
            <person name="Yoder R."/>
            <person name="Zeng Q."/>
            <person name="Allshire R."/>
            <person name="Baulcombe D."/>
            <person name="Birren B.W."/>
            <person name="Brown W."/>
            <person name="Ekwall K."/>
            <person name="Kellis M."/>
            <person name="Leatherwood J."/>
            <person name="Levin H."/>
            <person name="Margalit H."/>
            <person name="Martienssen R."/>
            <person name="Nieduszynski C.A."/>
            <person name="Spatafora J.W."/>
            <person name="Friedman N."/>
            <person name="Dalgaard J.Z."/>
            <person name="Baumann P."/>
            <person name="Niki H."/>
            <person name="Regev A."/>
            <person name="Nusbaum C."/>
        </authorList>
    </citation>
    <scope>NUCLEOTIDE SEQUENCE [LARGE SCALE GENOMIC DNA]</scope>
    <source>
        <strain evidence="10">yFS286</strain>
    </source>
</reference>
<dbReference type="SUPFAM" id="SSF51197">
    <property type="entry name" value="Clavaminate synthase-like"/>
    <property type="match status" value="1"/>
</dbReference>
<dbReference type="PANTHER" id="PTHR43779:SF2">
    <property type="entry name" value="ALPHA-KETOGLUTARATE-DEPENDENT XANTHINE DIOXYGENASE XAN1"/>
    <property type="match status" value="1"/>
</dbReference>
<sequence>MIETKTTTTTTNAAPMTFPVQITASNAFEPYITSHGLRISPAPLPSHNTDVSFGAVIEGIDLREITKEQFQEIRTAVFEHQVVCFPNQHNLPPQTQYEITHGFDPESSTYGHGNSSNKQKNSILHPDLHTVPAVPQVQLIGHGVIQNHYGLPEARLKHPHHRSFHRDPISVEEEHEKQVTRFYRWHIDAALYDYNPPVVTTLSAISVPRGTQTLRYDDKSGHEMPVPLGSTAFASGYKMFDLLSDEQKKTSARTRVQYFPHAYVAINKARALPNGLSMYSEGLEVPKDKLPDWEESKIKTFPLLWKNPVTGKFALQTHGCCAEKIYIDHPDGSTTVIDDLAKVREILYNYQRPGINPERVYCHDWKEGDFVIFNNRGLIHCITGAYNDNQTRVFHQCNLAASHPPLGPTAEEIASI</sequence>
<evidence type="ECO:0000256" key="3">
    <source>
        <dbReference type="ARBA" id="ARBA00022723"/>
    </source>
</evidence>
<dbReference type="RefSeq" id="XP_013016766.1">
    <property type="nucleotide sequence ID" value="XM_013161312.1"/>
</dbReference>
<gene>
    <name evidence="9" type="ORF">SOCG_02822</name>
</gene>
<proteinExistence type="inferred from homology"/>
<protein>
    <submittedName>
        <fullName evidence="9">Sulfonate dioxygenase</fullName>
    </submittedName>
</protein>
<dbReference type="GO" id="GO:0046872">
    <property type="term" value="F:metal ion binding"/>
    <property type="evidence" value="ECO:0007669"/>
    <property type="project" value="UniProtKB-KW"/>
</dbReference>
<evidence type="ECO:0000256" key="2">
    <source>
        <dbReference type="ARBA" id="ARBA00005896"/>
    </source>
</evidence>
<dbReference type="Proteomes" id="UP000016088">
    <property type="component" value="Unassembled WGS sequence"/>
</dbReference>
<dbReference type="HOGENOM" id="CLU_046574_1_0_1"/>
<dbReference type="AlphaFoldDB" id="S9Q1N9"/>
<keyword evidence="5" id="KW-0560">Oxidoreductase</keyword>
<keyword evidence="4 9" id="KW-0223">Dioxygenase</keyword>
<organism evidence="9 10">
    <name type="scientific">Schizosaccharomyces octosporus (strain yFS286)</name>
    <name type="common">Fission yeast</name>
    <name type="synonym">Octosporomyces octosporus</name>
    <dbReference type="NCBI Taxonomy" id="483514"/>
    <lineage>
        <taxon>Eukaryota</taxon>
        <taxon>Fungi</taxon>
        <taxon>Dikarya</taxon>
        <taxon>Ascomycota</taxon>
        <taxon>Taphrinomycotina</taxon>
        <taxon>Schizosaccharomycetes</taxon>
        <taxon>Schizosaccharomycetales</taxon>
        <taxon>Schizosaccharomycetaceae</taxon>
        <taxon>Schizosaccharomyces</taxon>
    </lineage>
</organism>
<dbReference type="GO" id="GO:0009115">
    <property type="term" value="P:xanthine catabolic process"/>
    <property type="evidence" value="ECO:0007669"/>
    <property type="project" value="EnsemblFungi"/>
</dbReference>
<evidence type="ECO:0000313" key="9">
    <source>
        <dbReference type="EMBL" id="EPX73603.1"/>
    </source>
</evidence>
<keyword evidence="3" id="KW-0479">Metal-binding</keyword>
<evidence type="ECO:0000256" key="4">
    <source>
        <dbReference type="ARBA" id="ARBA00022964"/>
    </source>
</evidence>
<feature type="compositionally biased region" description="Polar residues" evidence="7">
    <location>
        <begin position="106"/>
        <end position="122"/>
    </location>
</feature>
<dbReference type="eggNOG" id="ENOG502QS34">
    <property type="taxonomic scope" value="Eukaryota"/>
</dbReference>
<dbReference type="OMA" id="VFPMTWK"/>